<feature type="transmembrane region" description="Helical" evidence="15">
    <location>
        <begin position="175"/>
        <end position="194"/>
    </location>
</feature>
<evidence type="ECO:0000313" key="18">
    <source>
        <dbReference type="Proteomes" id="UP000550729"/>
    </source>
</evidence>
<dbReference type="Gene3D" id="1.10.3730.20">
    <property type="match status" value="2"/>
</dbReference>
<keyword evidence="12" id="KW-0443">Lipid metabolism</keyword>
<feature type="transmembrane region" description="Helical" evidence="15">
    <location>
        <begin position="120"/>
        <end position="139"/>
    </location>
</feature>
<dbReference type="InterPro" id="IPR000390">
    <property type="entry name" value="Small_drug/metabolite_transptr"/>
</dbReference>
<gene>
    <name evidence="17" type="ORF">HH308_09255</name>
</gene>
<keyword evidence="4" id="KW-0813">Transport</keyword>
<evidence type="ECO:0000256" key="3">
    <source>
        <dbReference type="ARBA" id="ARBA00007822"/>
    </source>
</evidence>
<dbReference type="GO" id="GO:0009103">
    <property type="term" value="P:lipopolysaccharide biosynthetic process"/>
    <property type="evidence" value="ECO:0007669"/>
    <property type="project" value="UniProtKB-KW"/>
</dbReference>
<dbReference type="EMBL" id="JABBNB010000007">
    <property type="protein sequence ID" value="NMO01401.1"/>
    <property type="molecule type" value="Genomic_DNA"/>
</dbReference>
<evidence type="ECO:0000256" key="4">
    <source>
        <dbReference type="ARBA" id="ARBA00022448"/>
    </source>
</evidence>
<keyword evidence="5" id="KW-1003">Cell membrane</keyword>
<dbReference type="GO" id="GO:0005886">
    <property type="term" value="C:plasma membrane"/>
    <property type="evidence" value="ECO:0007669"/>
    <property type="project" value="UniProtKB-SubCell"/>
</dbReference>
<comment type="similarity">
    <text evidence="2">Belongs to the EamA transporter family.</text>
</comment>
<evidence type="ECO:0000256" key="11">
    <source>
        <dbReference type="ARBA" id="ARBA00022989"/>
    </source>
</evidence>
<evidence type="ECO:0000256" key="1">
    <source>
        <dbReference type="ARBA" id="ARBA00004651"/>
    </source>
</evidence>
<dbReference type="RefSeq" id="WP_170193893.1">
    <property type="nucleotide sequence ID" value="NZ_JABBNB010000007.1"/>
</dbReference>
<keyword evidence="10" id="KW-0448">Lipopolysaccharide biosynthesis</keyword>
<keyword evidence="11 15" id="KW-1133">Transmembrane helix</keyword>
<name>A0A848KYX4_9ACTN</name>
<evidence type="ECO:0000256" key="14">
    <source>
        <dbReference type="ARBA" id="ARBA00023251"/>
    </source>
</evidence>
<evidence type="ECO:0000256" key="2">
    <source>
        <dbReference type="ARBA" id="ARBA00007362"/>
    </source>
</evidence>
<reference evidence="17 18" key="1">
    <citation type="submission" date="2020-04" db="EMBL/GenBank/DDBJ databases">
        <title>Gordonia sp. nov. TBRC 11910.</title>
        <authorList>
            <person name="Suriyachadkun C."/>
        </authorList>
    </citation>
    <scope>NUCLEOTIDE SEQUENCE [LARGE SCALE GENOMIC DNA]</scope>
    <source>
        <strain evidence="17 18">TBRC 11910</strain>
    </source>
</reference>
<dbReference type="AlphaFoldDB" id="A0A848KYX4"/>
<dbReference type="PANTHER" id="PTHR30561">
    <property type="entry name" value="SMR FAMILY PROTON-DEPENDENT DRUG EFFLUX TRANSPORTER SUGE"/>
    <property type="match status" value="1"/>
</dbReference>
<proteinExistence type="inferred from homology"/>
<dbReference type="SUPFAM" id="SSF103481">
    <property type="entry name" value="Multidrug resistance efflux transporter EmrE"/>
    <property type="match status" value="2"/>
</dbReference>
<comment type="caution">
    <text evidence="17">The sequence shown here is derived from an EMBL/GenBank/DDBJ whole genome shotgun (WGS) entry which is preliminary data.</text>
</comment>
<feature type="transmembrane region" description="Helical" evidence="15">
    <location>
        <begin position="214"/>
        <end position="233"/>
    </location>
</feature>
<sequence>MTSTALALILTAAVCHAMWNIAAKRVSSDGYTFVWWYTVGSAALWLPVGLVFLALDGWPWSWGLLYAPIVSAAIHIAYQLSLQTGYHRADLSVVYPVARGAGPLITMTVAILAMGERPGVAGIVGGLVIIAGIVIVASGSSPTHRARRVDGVLWGVLTGAAIASYTLWDEHAVTSLALLPVSYFAVATGWQSVFMTPYLLRKYRASIIPVLRRYWLEITAVAVLSPFAYVLVLQAMRTTPVALVAPVRESSIVVGSLLAWWMFKEPNPVRKMVGAVVVLAGIGLIVV</sequence>
<evidence type="ECO:0000256" key="10">
    <source>
        <dbReference type="ARBA" id="ARBA00022985"/>
    </source>
</evidence>
<dbReference type="InterPro" id="IPR000620">
    <property type="entry name" value="EamA_dom"/>
</dbReference>
<feature type="transmembrane region" description="Helical" evidence="15">
    <location>
        <begin position="151"/>
        <end position="168"/>
    </location>
</feature>
<comment type="subcellular location">
    <subcellularLocation>
        <location evidence="1">Cell membrane</location>
        <topology evidence="1">Multi-pass membrane protein</topology>
    </subcellularLocation>
</comment>
<accession>A0A848KYX4</accession>
<keyword evidence="13 15" id="KW-0472">Membrane</keyword>
<comment type="similarity">
    <text evidence="3">Belongs to the drug/metabolite transporter (DMT) superfamily. Small multidrug resistance (SMR) (TC 2.A.7.1) family. Mmr subfamily.</text>
</comment>
<dbReference type="PANTHER" id="PTHR30561:SF1">
    <property type="entry name" value="MULTIDRUG TRANSPORTER EMRE"/>
    <property type="match status" value="1"/>
</dbReference>
<feature type="transmembrane region" description="Helical" evidence="15">
    <location>
        <begin position="240"/>
        <end position="263"/>
    </location>
</feature>
<dbReference type="Pfam" id="PF00892">
    <property type="entry name" value="EamA"/>
    <property type="match status" value="2"/>
</dbReference>
<keyword evidence="8" id="KW-0441">Lipid A biosynthesis</keyword>
<keyword evidence="7" id="KW-0997">Cell inner membrane</keyword>
<feature type="transmembrane region" description="Helical" evidence="15">
    <location>
        <begin position="33"/>
        <end position="55"/>
    </location>
</feature>
<dbReference type="GO" id="GO:0022857">
    <property type="term" value="F:transmembrane transporter activity"/>
    <property type="evidence" value="ECO:0007669"/>
    <property type="project" value="InterPro"/>
</dbReference>
<keyword evidence="6" id="KW-0444">Lipid biosynthesis</keyword>
<evidence type="ECO:0000256" key="9">
    <source>
        <dbReference type="ARBA" id="ARBA00022692"/>
    </source>
</evidence>
<keyword evidence="9 15" id="KW-0812">Transmembrane</keyword>
<feature type="transmembrane region" description="Helical" evidence="15">
    <location>
        <begin position="62"/>
        <end position="81"/>
    </location>
</feature>
<feature type="domain" description="EamA" evidence="16">
    <location>
        <begin position="151"/>
        <end position="286"/>
    </location>
</feature>
<keyword evidence="18" id="KW-1185">Reference proteome</keyword>
<evidence type="ECO:0000256" key="6">
    <source>
        <dbReference type="ARBA" id="ARBA00022516"/>
    </source>
</evidence>
<evidence type="ECO:0000256" key="8">
    <source>
        <dbReference type="ARBA" id="ARBA00022556"/>
    </source>
</evidence>
<evidence type="ECO:0000256" key="5">
    <source>
        <dbReference type="ARBA" id="ARBA00022475"/>
    </source>
</evidence>
<feature type="transmembrane region" description="Helical" evidence="15">
    <location>
        <begin position="93"/>
        <end position="113"/>
    </location>
</feature>
<protein>
    <submittedName>
        <fullName evidence="17">EamA family transporter</fullName>
    </submittedName>
</protein>
<dbReference type="InterPro" id="IPR037185">
    <property type="entry name" value="EmrE-like"/>
</dbReference>
<evidence type="ECO:0000256" key="13">
    <source>
        <dbReference type="ARBA" id="ARBA00023136"/>
    </source>
</evidence>
<keyword evidence="14" id="KW-0046">Antibiotic resistance</keyword>
<feature type="domain" description="EamA" evidence="16">
    <location>
        <begin position="5"/>
        <end position="136"/>
    </location>
</feature>
<evidence type="ECO:0000256" key="15">
    <source>
        <dbReference type="SAM" id="Phobius"/>
    </source>
</evidence>
<evidence type="ECO:0000313" key="17">
    <source>
        <dbReference type="EMBL" id="NMO01401.1"/>
    </source>
</evidence>
<evidence type="ECO:0000259" key="16">
    <source>
        <dbReference type="Pfam" id="PF00892"/>
    </source>
</evidence>
<dbReference type="Proteomes" id="UP000550729">
    <property type="component" value="Unassembled WGS sequence"/>
</dbReference>
<organism evidence="17 18">
    <name type="scientific">Gordonia asplenii</name>
    <dbReference type="NCBI Taxonomy" id="2725283"/>
    <lineage>
        <taxon>Bacteria</taxon>
        <taxon>Bacillati</taxon>
        <taxon>Actinomycetota</taxon>
        <taxon>Actinomycetes</taxon>
        <taxon>Mycobacteriales</taxon>
        <taxon>Gordoniaceae</taxon>
        <taxon>Gordonia</taxon>
    </lineage>
</organism>
<evidence type="ECO:0000256" key="7">
    <source>
        <dbReference type="ARBA" id="ARBA00022519"/>
    </source>
</evidence>
<evidence type="ECO:0000256" key="12">
    <source>
        <dbReference type="ARBA" id="ARBA00023098"/>
    </source>
</evidence>